<feature type="domain" description="Glycosyl transferase family 1" evidence="1">
    <location>
        <begin position="198"/>
        <end position="354"/>
    </location>
</feature>
<dbReference type="RefSeq" id="WP_013547800.1">
    <property type="nucleotide sequence ID" value="NC_014933.1"/>
</dbReference>
<evidence type="ECO:0000313" key="2">
    <source>
        <dbReference type="EMBL" id="ADV44209.1"/>
    </source>
</evidence>
<evidence type="ECO:0000259" key="1">
    <source>
        <dbReference type="Pfam" id="PF00534"/>
    </source>
</evidence>
<name>E6SSX8_BACT6</name>
<dbReference type="PATRIC" id="fig|693979.3.peg.2352"/>
<reference evidence="2 3" key="2">
    <citation type="journal article" date="2011" name="Stand. Genomic Sci.">
        <title>Complete genome sequence of Bacteroides helcogenes type strain (P 36-108).</title>
        <authorList>
            <person name="Pati A."/>
            <person name="Gronow S."/>
            <person name="Zeytun A."/>
            <person name="Lapidus A."/>
            <person name="Nolan M."/>
            <person name="Hammon N."/>
            <person name="Deshpande S."/>
            <person name="Cheng J.F."/>
            <person name="Tapia R."/>
            <person name="Han C."/>
            <person name="Goodwin L."/>
            <person name="Pitluck S."/>
            <person name="Liolios K."/>
            <person name="Pagani I."/>
            <person name="Ivanova N."/>
            <person name="Mavromatis K."/>
            <person name="Chen A."/>
            <person name="Palaniappan K."/>
            <person name="Land M."/>
            <person name="Hauser L."/>
            <person name="Chang Y.J."/>
            <person name="Jeffries C.D."/>
            <person name="Detter J.C."/>
            <person name="Brambilla E."/>
            <person name="Rohde M."/>
            <person name="Goker M."/>
            <person name="Woyke T."/>
            <person name="Bristow J."/>
            <person name="Eisen J.A."/>
            <person name="Markowitz V."/>
            <person name="Hugenholtz P."/>
            <person name="Kyrpides N.C."/>
            <person name="Klenk H.P."/>
            <person name="Lucas S."/>
        </authorList>
    </citation>
    <scope>NUCLEOTIDE SEQUENCE [LARGE SCALE GENOMIC DNA]</scope>
    <source>
        <strain evidence="3">ATCC 35417 / DSM 20613 / JCM 6297 / CCUG 15421 / P 36-108</strain>
    </source>
</reference>
<gene>
    <name evidence="2" type="ordered locus">Bache_2240</name>
</gene>
<dbReference type="OrthoDB" id="9794575at2"/>
<dbReference type="eggNOG" id="COG0438">
    <property type="taxonomic scope" value="Bacteria"/>
</dbReference>
<dbReference type="HOGENOM" id="CLU_709144_0_0_10"/>
<keyword evidence="3" id="KW-1185">Reference proteome</keyword>
<dbReference type="AlphaFoldDB" id="E6SSX8"/>
<proteinExistence type="predicted"/>
<dbReference type="KEGG" id="bhl:Bache_2240"/>
<dbReference type="Pfam" id="PF00534">
    <property type="entry name" value="Glycos_transf_1"/>
    <property type="match status" value="1"/>
</dbReference>
<reference key="1">
    <citation type="submission" date="2010-11" db="EMBL/GenBank/DDBJ databases">
        <title>The complete genome of Bacteroides helcogenes P 36-108.</title>
        <authorList>
            <consortium name="US DOE Joint Genome Institute (JGI-PGF)"/>
            <person name="Lucas S."/>
            <person name="Copeland A."/>
            <person name="Lapidus A."/>
            <person name="Bruce D."/>
            <person name="Goodwin L."/>
            <person name="Pitluck S."/>
            <person name="Kyrpides N."/>
            <person name="Mavromatis K."/>
            <person name="Ivanova N."/>
            <person name="Zeytun A."/>
            <person name="Brettin T."/>
            <person name="Detter J.C."/>
            <person name="Tapia R."/>
            <person name="Han C."/>
            <person name="Land M."/>
            <person name="Hauser L."/>
            <person name="Markowitz V."/>
            <person name="Cheng J.-F."/>
            <person name="Hugenholtz P."/>
            <person name="Woyke T."/>
            <person name="Wu D."/>
            <person name="Gronow S."/>
            <person name="Wellnitz S."/>
            <person name="Brambilla E."/>
            <person name="Klenk H.-P."/>
            <person name="Eisen J.A."/>
        </authorList>
    </citation>
    <scope>NUCLEOTIDE SEQUENCE</scope>
    <source>
        <strain>P 36-108</strain>
    </source>
</reference>
<organism evidence="2 3">
    <name type="scientific">Bacteroides helcogenes (strain ATCC 35417 / DSM 20613 / JCM 6297 / CCUG 15421 / P 36-108)</name>
    <dbReference type="NCBI Taxonomy" id="693979"/>
    <lineage>
        <taxon>Bacteria</taxon>
        <taxon>Pseudomonadati</taxon>
        <taxon>Bacteroidota</taxon>
        <taxon>Bacteroidia</taxon>
        <taxon>Bacteroidales</taxon>
        <taxon>Bacteroidaceae</taxon>
        <taxon>Bacteroides</taxon>
    </lineage>
</organism>
<dbReference type="SUPFAM" id="SSF53756">
    <property type="entry name" value="UDP-Glycosyltransferase/glycogen phosphorylase"/>
    <property type="match status" value="1"/>
</dbReference>
<dbReference type="Proteomes" id="UP000008630">
    <property type="component" value="Chromosome"/>
</dbReference>
<protein>
    <submittedName>
        <fullName evidence="2">Glycosyl transferase group 1</fullName>
    </submittedName>
</protein>
<accession>E6SSX8</accession>
<dbReference type="InterPro" id="IPR001296">
    <property type="entry name" value="Glyco_trans_1"/>
</dbReference>
<dbReference type="GO" id="GO:0016757">
    <property type="term" value="F:glycosyltransferase activity"/>
    <property type="evidence" value="ECO:0007669"/>
    <property type="project" value="InterPro"/>
</dbReference>
<dbReference type="STRING" id="693979.Bache_2240"/>
<dbReference type="EMBL" id="CP002352">
    <property type="protein sequence ID" value="ADV44209.1"/>
    <property type="molecule type" value="Genomic_DNA"/>
</dbReference>
<evidence type="ECO:0000313" key="3">
    <source>
        <dbReference type="Proteomes" id="UP000008630"/>
    </source>
</evidence>
<dbReference type="Gene3D" id="3.40.50.2000">
    <property type="entry name" value="Glycogen Phosphorylase B"/>
    <property type="match status" value="2"/>
</dbReference>
<dbReference type="PANTHER" id="PTHR46401:SF8">
    <property type="entry name" value="BLL6006 PROTEIN"/>
    <property type="match status" value="1"/>
</dbReference>
<keyword evidence="2" id="KW-0808">Transferase</keyword>
<sequence length="389" mass="45544">MRKYLCIYYCWDELGNANSNQNHRQYIGLASLAKITVLYRRFSNRKYGDNMKGISSPNFLLLDRVFLKIFQSLKLVWGVDIFFWGCKMALYVKKNIKDFDVVILTGTPYILFGITTLLARKHKAKLVVQMYDPLLDNNYMGGINFFRSLLEKKIVCSSDLIIVHSYLMFRKMCDRYPMFSHKFKFIPFATDDVKLLPAPSLIKQDFVTLLYAGTLQRERNLDLVFKSLKRIPKSEITAIKIQLIGNISASIKSQIKKSPYTDVFELLAFMDKKNLYDYVCKSDALLVIDSFKDDCNIFFPSKICEYLLFKKPILLITPEISESRRLFMECPELCFNQYDEDKLAQTLQAMIKNRTLFDSRLNYSQIEQFYPSIIGKQIFESIESIFNRC</sequence>
<dbReference type="PANTHER" id="PTHR46401">
    <property type="entry name" value="GLYCOSYLTRANSFERASE WBBK-RELATED"/>
    <property type="match status" value="1"/>
</dbReference>